<accession>A0ABQ0JRF8</accession>
<proteinExistence type="predicted"/>
<keyword evidence="1" id="KW-0472">Membrane</keyword>
<keyword evidence="1" id="KW-1133">Transmembrane helix</keyword>
<name>A0ABQ0JRF8_9VIBR</name>
<sequence>MGEPIALVSSAHFEQFGKPSVLQLDNVETRLLAVPDDWQLGNRMLVDISFAERLLQKQGKLSYIAVFDASREHFDRWLAIIGSQAQWIENTQSSDLASLTDSFHLNLTAMSMLAFLVGLFIAYNGVKYSLLKRRRLLVQLQQAGVTSNTVFSALLIELAIMVSLAHCLGLYSECSSVTGFIQPLH</sequence>
<comment type="caution">
    <text evidence="2">The sequence shown here is derived from an EMBL/GenBank/DDBJ whole genome shotgun (WGS) entry which is preliminary data.</text>
</comment>
<keyword evidence="1" id="KW-0812">Transmembrane</keyword>
<gene>
    <name evidence="2" type="ORF">JCM19239_7092</name>
</gene>
<evidence type="ECO:0000313" key="2">
    <source>
        <dbReference type="EMBL" id="GAL31334.1"/>
    </source>
</evidence>
<evidence type="ECO:0000256" key="1">
    <source>
        <dbReference type="SAM" id="Phobius"/>
    </source>
</evidence>
<dbReference type="Proteomes" id="UP000029223">
    <property type="component" value="Unassembled WGS sequence"/>
</dbReference>
<feature type="transmembrane region" description="Helical" evidence="1">
    <location>
        <begin position="103"/>
        <end position="126"/>
    </location>
</feature>
<reference evidence="3" key="2">
    <citation type="submission" date="2014-09" db="EMBL/GenBank/DDBJ databases">
        <authorList>
            <consortium name="NBRP consortium"/>
            <person name="Sawabe T."/>
            <person name="Meirelles P."/>
            <person name="Nakanishi M."/>
            <person name="Sayaka M."/>
            <person name="Hattori M."/>
            <person name="Ohkuma M."/>
        </authorList>
    </citation>
    <scope>NUCLEOTIDE SEQUENCE [LARGE SCALE GENOMIC DNA]</scope>
    <source>
        <strain evidence="3">JCM 19239</strain>
    </source>
</reference>
<feature type="transmembrane region" description="Helical" evidence="1">
    <location>
        <begin position="147"/>
        <end position="171"/>
    </location>
</feature>
<evidence type="ECO:0000313" key="3">
    <source>
        <dbReference type="Proteomes" id="UP000029223"/>
    </source>
</evidence>
<keyword evidence="3" id="KW-1185">Reference proteome</keyword>
<dbReference type="EMBL" id="BBMS01000151">
    <property type="protein sequence ID" value="GAL31334.1"/>
    <property type="molecule type" value="Genomic_DNA"/>
</dbReference>
<organism evidence="2 3">
    <name type="scientific">Vibrio variabilis</name>
    <dbReference type="NCBI Taxonomy" id="990271"/>
    <lineage>
        <taxon>Bacteria</taxon>
        <taxon>Pseudomonadati</taxon>
        <taxon>Pseudomonadota</taxon>
        <taxon>Gammaproteobacteria</taxon>
        <taxon>Vibrionales</taxon>
        <taxon>Vibrionaceae</taxon>
        <taxon>Vibrio</taxon>
    </lineage>
</organism>
<reference evidence="3" key="1">
    <citation type="submission" date="2014-09" db="EMBL/GenBank/DDBJ databases">
        <title>Vibrio variabilis JCM 19239. (C206) whole genome shotgun sequence.</title>
        <authorList>
            <person name="Sawabe T."/>
            <person name="Meirelles P."/>
            <person name="Nakanishi M."/>
            <person name="Sayaka M."/>
            <person name="Hattori M."/>
            <person name="Ohkuma M."/>
        </authorList>
    </citation>
    <scope>NUCLEOTIDE SEQUENCE [LARGE SCALE GENOMIC DNA]</scope>
    <source>
        <strain evidence="3">JCM 19239</strain>
    </source>
</reference>
<protein>
    <submittedName>
        <fullName evidence="2">AttF / AttG component of AttEFGH ABC transport system</fullName>
    </submittedName>
</protein>